<protein>
    <submittedName>
        <fullName evidence="1">Uncharacterized protein</fullName>
    </submittedName>
</protein>
<organism evidence="1 2">
    <name type="scientific">Trichonephila inaurata madagascariensis</name>
    <dbReference type="NCBI Taxonomy" id="2747483"/>
    <lineage>
        <taxon>Eukaryota</taxon>
        <taxon>Metazoa</taxon>
        <taxon>Ecdysozoa</taxon>
        <taxon>Arthropoda</taxon>
        <taxon>Chelicerata</taxon>
        <taxon>Arachnida</taxon>
        <taxon>Araneae</taxon>
        <taxon>Araneomorphae</taxon>
        <taxon>Entelegynae</taxon>
        <taxon>Araneoidea</taxon>
        <taxon>Nephilidae</taxon>
        <taxon>Trichonephila</taxon>
        <taxon>Trichonephila inaurata</taxon>
    </lineage>
</organism>
<keyword evidence="2" id="KW-1185">Reference proteome</keyword>
<accession>A0A8X6X760</accession>
<proteinExistence type="predicted"/>
<gene>
    <name evidence="1" type="ORF">TNIN_178361</name>
</gene>
<comment type="caution">
    <text evidence="1">The sequence shown here is derived from an EMBL/GenBank/DDBJ whole genome shotgun (WGS) entry which is preliminary data.</text>
</comment>
<dbReference type="EMBL" id="BMAV01005963">
    <property type="protein sequence ID" value="GFY47470.1"/>
    <property type="molecule type" value="Genomic_DNA"/>
</dbReference>
<evidence type="ECO:0000313" key="1">
    <source>
        <dbReference type="EMBL" id="GFY47470.1"/>
    </source>
</evidence>
<dbReference type="Proteomes" id="UP000886998">
    <property type="component" value="Unassembled WGS sequence"/>
</dbReference>
<evidence type="ECO:0000313" key="2">
    <source>
        <dbReference type="Proteomes" id="UP000886998"/>
    </source>
</evidence>
<dbReference type="AlphaFoldDB" id="A0A8X6X760"/>
<name>A0A8X6X760_9ARAC</name>
<sequence length="168" mass="18975">MANKDDTLPALLSQNFYNSTPTSKHNDNKLQSRVELASRIPNRSATVNRFSGGCWLYADSPPQKILQKTPLVLTNTIRLTHEEPVLFFFTLLSLSSRLDPISVPSCLLSDLDFWFLLPNLTEKDHNSGRVHDTPVTYHWQGSKVCKALGLISVLFARTKQLHSLARLE</sequence>
<reference evidence="1" key="1">
    <citation type="submission" date="2020-08" db="EMBL/GenBank/DDBJ databases">
        <title>Multicomponent nature underlies the extraordinary mechanical properties of spider dragline silk.</title>
        <authorList>
            <person name="Kono N."/>
            <person name="Nakamura H."/>
            <person name="Mori M."/>
            <person name="Yoshida Y."/>
            <person name="Ohtoshi R."/>
            <person name="Malay A.D."/>
            <person name="Moran D.A.P."/>
            <person name="Tomita M."/>
            <person name="Numata K."/>
            <person name="Arakawa K."/>
        </authorList>
    </citation>
    <scope>NUCLEOTIDE SEQUENCE</scope>
</reference>